<evidence type="ECO:0000313" key="1">
    <source>
        <dbReference type="EMBL" id="AWY06173.1"/>
    </source>
</evidence>
<dbReference type="GeneID" id="54993587"/>
<accession>A0A2Z4Q9F8</accession>
<proteinExistence type="predicted"/>
<dbReference type="EMBL" id="MH271313">
    <property type="protein sequence ID" value="AWY06173.1"/>
    <property type="molecule type" value="Genomic_DNA"/>
</dbReference>
<keyword evidence="2" id="KW-1185">Reference proteome</keyword>
<evidence type="ECO:0000313" key="2">
    <source>
        <dbReference type="Proteomes" id="UP000250774"/>
    </source>
</evidence>
<organism evidence="1 2">
    <name type="scientific">Gordonia phage Suzy</name>
    <dbReference type="NCBI Taxonomy" id="2201430"/>
    <lineage>
        <taxon>Viruses</taxon>
        <taxon>Duplodnaviria</taxon>
        <taxon>Heunggongvirae</taxon>
        <taxon>Uroviricota</taxon>
        <taxon>Caudoviricetes</taxon>
        <taxon>Terapinvirus</taxon>
        <taxon>Terapinvirus suzy</taxon>
    </lineage>
</organism>
<dbReference type="RefSeq" id="YP_009803030.1">
    <property type="nucleotide sequence ID" value="NC_047990.1"/>
</dbReference>
<reference evidence="2" key="1">
    <citation type="submission" date="2018-04" db="EMBL/GenBank/DDBJ databases">
        <authorList>
            <person name="Harrington T."/>
            <person name="Washburn E."/>
            <person name="Bricker J."/>
            <person name="McKinney A."/>
            <person name="Betsko A.J."/>
            <person name="Garlena R.A."/>
            <person name="Russell D.A."/>
            <person name="Pope W.A."/>
            <person name="Jacobs-Sera D."/>
            <person name="Hatfull G.F."/>
        </authorList>
    </citation>
    <scope>NUCLEOTIDE SEQUENCE [LARGE SCALE GENOMIC DNA]</scope>
</reference>
<protein>
    <submittedName>
        <fullName evidence="1">Uncharacterized protein</fullName>
    </submittedName>
</protein>
<dbReference type="KEGG" id="vg:54993587"/>
<gene>
    <name evidence="1" type="primary">69</name>
    <name evidence="1" type="ORF">PBI_SUZY_69</name>
</gene>
<sequence>MSFLEGHRITGKLCSAFCDRPSGCGNSGPQYAGKVLEDEMPSSFEPGIGYVRVQVVSCPERPEAVGNERTVSSHLIEHLD</sequence>
<name>A0A2Z4Q9F8_9CAUD</name>
<dbReference type="Proteomes" id="UP000250774">
    <property type="component" value="Segment"/>
</dbReference>